<organism evidence="2 3">
    <name type="scientific">Myxozyma melibiosi</name>
    <dbReference type="NCBI Taxonomy" id="54550"/>
    <lineage>
        <taxon>Eukaryota</taxon>
        <taxon>Fungi</taxon>
        <taxon>Dikarya</taxon>
        <taxon>Ascomycota</taxon>
        <taxon>Saccharomycotina</taxon>
        <taxon>Lipomycetes</taxon>
        <taxon>Lipomycetales</taxon>
        <taxon>Lipomycetaceae</taxon>
        <taxon>Myxozyma</taxon>
    </lineage>
</organism>
<accession>A0ABR1F8U4</accession>
<evidence type="ECO:0000313" key="3">
    <source>
        <dbReference type="Proteomes" id="UP001498771"/>
    </source>
</evidence>
<dbReference type="Proteomes" id="UP001498771">
    <property type="component" value="Unassembled WGS sequence"/>
</dbReference>
<proteinExistence type="predicted"/>
<dbReference type="PANTHER" id="PTHR13282">
    <property type="entry name" value="PROTEIN FAM32A"/>
    <property type="match status" value="1"/>
</dbReference>
<dbReference type="EMBL" id="JBBJBU010000003">
    <property type="protein sequence ID" value="KAK7206260.1"/>
    <property type="molecule type" value="Genomic_DNA"/>
</dbReference>
<reference evidence="2 3" key="1">
    <citation type="submission" date="2024-03" db="EMBL/GenBank/DDBJ databases">
        <title>Genome-scale model development and genomic sequencing of the oleaginous clade Lipomyces.</title>
        <authorList>
            <consortium name="Lawrence Berkeley National Laboratory"/>
            <person name="Czajka J.J."/>
            <person name="Han Y."/>
            <person name="Kim J."/>
            <person name="Mondo S.J."/>
            <person name="Hofstad B.A."/>
            <person name="Robles A."/>
            <person name="Haridas S."/>
            <person name="Riley R."/>
            <person name="LaButti K."/>
            <person name="Pangilinan J."/>
            <person name="Andreopoulos W."/>
            <person name="Lipzen A."/>
            <person name="Yan J."/>
            <person name="Wang M."/>
            <person name="Ng V."/>
            <person name="Grigoriev I.V."/>
            <person name="Spatafora J.W."/>
            <person name="Magnuson J.K."/>
            <person name="Baker S.E."/>
            <person name="Pomraning K.R."/>
        </authorList>
    </citation>
    <scope>NUCLEOTIDE SEQUENCE [LARGE SCALE GENOMIC DNA]</scope>
    <source>
        <strain evidence="2 3">Phaff 52-87</strain>
    </source>
</reference>
<dbReference type="InterPro" id="IPR013865">
    <property type="entry name" value="FAM32A"/>
</dbReference>
<dbReference type="PANTHER" id="PTHR13282:SF6">
    <property type="entry name" value="PROTEIN FAM32A"/>
    <property type="match status" value="1"/>
</dbReference>
<dbReference type="RefSeq" id="XP_064769293.1">
    <property type="nucleotide sequence ID" value="XM_064909552.1"/>
</dbReference>
<evidence type="ECO:0000313" key="2">
    <source>
        <dbReference type="EMBL" id="KAK7206260.1"/>
    </source>
</evidence>
<gene>
    <name evidence="2" type="ORF">BZA70DRAFT_128793</name>
</gene>
<evidence type="ECO:0008006" key="4">
    <source>
        <dbReference type="Google" id="ProtNLM"/>
    </source>
</evidence>
<name>A0ABR1F8U4_9ASCO</name>
<feature type="compositionally biased region" description="Low complexity" evidence="1">
    <location>
        <begin position="30"/>
        <end position="43"/>
    </location>
</feature>
<protein>
    <recommendedName>
        <fullName evidence="4">DUF1754-domain-containing protein</fullName>
    </recommendedName>
</protein>
<dbReference type="Pfam" id="PF08555">
    <property type="entry name" value="FAM32A"/>
    <property type="match status" value="1"/>
</dbReference>
<evidence type="ECO:0000256" key="1">
    <source>
        <dbReference type="SAM" id="MobiDB-lite"/>
    </source>
</evidence>
<feature type="compositionally biased region" description="Basic and acidic residues" evidence="1">
    <location>
        <begin position="67"/>
        <end position="81"/>
    </location>
</feature>
<dbReference type="GeneID" id="90035064"/>
<feature type="compositionally biased region" description="Basic and acidic residues" evidence="1">
    <location>
        <begin position="46"/>
        <end position="58"/>
    </location>
</feature>
<comment type="caution">
    <text evidence="2">The sequence shown here is derived from an EMBL/GenBank/DDBJ whole genome shotgun (WGS) entry which is preliminary data.</text>
</comment>
<feature type="region of interest" description="Disordered" evidence="1">
    <location>
        <begin position="19"/>
        <end position="81"/>
    </location>
</feature>
<sequence>MAGSDYSFVSGGSLKIKGAKIEKKKKKAAKAAAAAASASAESPAPEEDKNEEKEREKSSTPQPSEPIKTESERKFEELQRKRMEKELLKKASKSHKEKVQEYNKYLASLSEHNDMPKIGPG</sequence>
<keyword evidence="3" id="KW-1185">Reference proteome</keyword>